<evidence type="ECO:0000313" key="2">
    <source>
        <dbReference type="EMBL" id="CAD8371488.1"/>
    </source>
</evidence>
<gene>
    <name evidence="2" type="ORF">PBAH0796_LOCUS20390</name>
</gene>
<keyword evidence="1" id="KW-0472">Membrane</keyword>
<evidence type="ECO:0000256" key="1">
    <source>
        <dbReference type="SAM" id="Phobius"/>
    </source>
</evidence>
<reference evidence="2" key="1">
    <citation type="submission" date="2021-01" db="EMBL/GenBank/DDBJ databases">
        <authorList>
            <person name="Corre E."/>
            <person name="Pelletier E."/>
            <person name="Niang G."/>
            <person name="Scheremetjew M."/>
            <person name="Finn R."/>
            <person name="Kale V."/>
            <person name="Holt S."/>
            <person name="Cochrane G."/>
            <person name="Meng A."/>
            <person name="Brown T."/>
            <person name="Cohen L."/>
        </authorList>
    </citation>
    <scope>NUCLEOTIDE SEQUENCE</scope>
    <source>
        <strain evidence="2">Pbaha01</strain>
    </source>
</reference>
<protein>
    <submittedName>
        <fullName evidence="2">Uncharacterized protein</fullName>
    </submittedName>
</protein>
<dbReference type="EMBL" id="HBEG01033379">
    <property type="protein sequence ID" value="CAD8371488.1"/>
    <property type="molecule type" value="Transcribed_RNA"/>
</dbReference>
<name>A0A7S0AQ92_9DINO</name>
<keyword evidence="1" id="KW-1133">Transmembrane helix</keyword>
<proteinExistence type="predicted"/>
<dbReference type="AlphaFoldDB" id="A0A7S0AQ92"/>
<keyword evidence="1" id="KW-0812">Transmembrane</keyword>
<feature type="transmembrane region" description="Helical" evidence="1">
    <location>
        <begin position="35"/>
        <end position="54"/>
    </location>
</feature>
<organism evidence="2">
    <name type="scientific">Pyrodinium bahamense</name>
    <dbReference type="NCBI Taxonomy" id="73915"/>
    <lineage>
        <taxon>Eukaryota</taxon>
        <taxon>Sar</taxon>
        <taxon>Alveolata</taxon>
        <taxon>Dinophyceae</taxon>
        <taxon>Gonyaulacales</taxon>
        <taxon>Pyrocystaceae</taxon>
        <taxon>Pyrodinium</taxon>
    </lineage>
</organism>
<sequence length="379" mass="40911">MASYTKGNVLMDSAVDEESNELGNPPRHNPSPRRWLWFGIAMVVAGAVGMAGVSQMGASPPPKRTSSPLSRLSMLQDGLTKAFTARALAGSKDFGAKFAVLLNEDGQPEPSAMGMTAKMEVGKDTAKWPKIVVTFLAQTGKGPALVKKLEDIWAGFLKLQADMNPDVPVDELKKLATIKAGEGDEAIFQIELPQGRDERQEDADLKAALQAQKPRLSAEVNVGRTIEEMYKEIDSNIGTLPHGISLKLDTAFASTIFDVVADLLSFPMDDPYRLGLKIMKGISMVKERVTILYKSEADLGDAFEDIPSLKSQMQQIAMQFQHGPPAVTGPMKGLDKLAKEIKSVVVEGLPFGWEVVATFRNFHPSPVISSMISGGSAPA</sequence>
<accession>A0A7S0AQ92</accession>